<organism evidence="7">
    <name type="scientific">Lonomia obliqua</name>
    <name type="common">Moth</name>
    <dbReference type="NCBI Taxonomy" id="304329"/>
    <lineage>
        <taxon>Eukaryota</taxon>
        <taxon>Metazoa</taxon>
        <taxon>Ecdysozoa</taxon>
        <taxon>Arthropoda</taxon>
        <taxon>Hexapoda</taxon>
        <taxon>Insecta</taxon>
        <taxon>Pterygota</taxon>
        <taxon>Neoptera</taxon>
        <taxon>Endopterygota</taxon>
        <taxon>Lepidoptera</taxon>
        <taxon>Glossata</taxon>
        <taxon>Ditrysia</taxon>
        <taxon>Bombycoidea</taxon>
        <taxon>Saturniidae</taxon>
        <taxon>Hemileucinae</taxon>
        <taxon>Lonomia</taxon>
    </lineage>
</organism>
<dbReference type="Gene3D" id="1.10.100.10">
    <property type="entry name" value="Insulin-like"/>
    <property type="match status" value="1"/>
</dbReference>
<reference evidence="7" key="1">
    <citation type="journal article" date="2005" name="Gene">
        <title>A catalog for the transcripts from the venomous structures of the caterpillar Lonomia obliqua: identification of the proteins potentially involved in the coagulation disorder and hemorrhagic syndrome.</title>
        <authorList>
            <person name="Veiga A.B.G."/>
            <person name="Ribeiro J.M.C."/>
            <person name="Guimaraes J.A."/>
            <person name="Francischetti I.M.B."/>
        </authorList>
    </citation>
    <scope>NUCLEOTIDE SEQUENCE</scope>
    <source>
        <tissue evidence="7">Tegument</tissue>
    </source>
</reference>
<dbReference type="GO" id="GO:0005576">
    <property type="term" value="C:extracellular region"/>
    <property type="evidence" value="ECO:0007669"/>
    <property type="project" value="InterPro"/>
</dbReference>
<dbReference type="SUPFAM" id="SSF56994">
    <property type="entry name" value="Insulin-like"/>
    <property type="match status" value="1"/>
</dbReference>
<feature type="signal peptide" evidence="5">
    <location>
        <begin position="1"/>
        <end position="18"/>
    </location>
</feature>
<proteinExistence type="evidence at transcript level"/>
<dbReference type="Pfam" id="PF00049">
    <property type="entry name" value="Insulin"/>
    <property type="match status" value="1"/>
</dbReference>
<sequence>MNKKILILLVIMIVTVKSEIPEHFENNKGLRFCGRQLIMALINLCGYEQTNSKYSKTKRSSANDDRDADADNKEPSSIVEECCINSCLLKDFLLYC</sequence>
<comment type="similarity">
    <text evidence="1">Belongs to the insulin family.</text>
</comment>
<dbReference type="InterPro" id="IPR022352">
    <property type="entry name" value="Ins/IGF/rlx"/>
</dbReference>
<feature type="compositionally biased region" description="Basic and acidic residues" evidence="4">
    <location>
        <begin position="61"/>
        <end position="74"/>
    </location>
</feature>
<name>Q5MGP2_LONON</name>
<evidence type="ECO:0000256" key="3">
    <source>
        <dbReference type="ARBA" id="ARBA00022729"/>
    </source>
</evidence>
<feature type="region of interest" description="Disordered" evidence="4">
    <location>
        <begin position="53"/>
        <end position="76"/>
    </location>
</feature>
<accession>Q5MGP2</accession>
<evidence type="ECO:0000259" key="6">
    <source>
        <dbReference type="SMART" id="SM00078"/>
    </source>
</evidence>
<keyword evidence="3 5" id="KW-0732">Signal</keyword>
<dbReference type="InterPro" id="IPR036438">
    <property type="entry name" value="Insulin-like_sf"/>
</dbReference>
<dbReference type="EMBL" id="AY829744">
    <property type="protein sequence ID" value="AAV91358.1"/>
    <property type="molecule type" value="mRNA"/>
</dbReference>
<feature type="chain" id="PRO_5004260032" evidence="5">
    <location>
        <begin position="19"/>
        <end position="96"/>
    </location>
</feature>
<dbReference type="SMART" id="SM00078">
    <property type="entry name" value="IlGF"/>
    <property type="match status" value="1"/>
</dbReference>
<evidence type="ECO:0000256" key="1">
    <source>
        <dbReference type="ARBA" id="ARBA00009034"/>
    </source>
</evidence>
<dbReference type="GO" id="GO:0005179">
    <property type="term" value="F:hormone activity"/>
    <property type="evidence" value="ECO:0007669"/>
    <property type="project" value="InterPro"/>
</dbReference>
<feature type="domain" description="Insulin-like" evidence="6">
    <location>
        <begin position="30"/>
        <end position="96"/>
    </location>
</feature>
<dbReference type="AlphaFoldDB" id="Q5MGP2"/>
<evidence type="ECO:0000256" key="4">
    <source>
        <dbReference type="SAM" id="MobiDB-lite"/>
    </source>
</evidence>
<keyword evidence="2" id="KW-0165">Cleavage on pair of basic residues</keyword>
<dbReference type="InterPro" id="IPR016179">
    <property type="entry name" value="Insulin-like"/>
</dbReference>
<protein>
    <submittedName>
        <fullName evidence="7">Hormone peptide 1 Bombyxin-related peptide</fullName>
    </submittedName>
</protein>
<dbReference type="PRINTS" id="PR00276">
    <property type="entry name" value="INSULINFAMLY"/>
</dbReference>
<evidence type="ECO:0000256" key="2">
    <source>
        <dbReference type="ARBA" id="ARBA00022685"/>
    </source>
</evidence>
<evidence type="ECO:0000256" key="5">
    <source>
        <dbReference type="SAM" id="SignalP"/>
    </source>
</evidence>
<evidence type="ECO:0000313" key="7">
    <source>
        <dbReference type="EMBL" id="AAV91358.1"/>
    </source>
</evidence>